<reference evidence="1" key="2">
    <citation type="journal article" date="2020" name="Nat. Commun.">
        <title>Large-scale genome sequencing of mycorrhizal fungi provides insights into the early evolution of symbiotic traits.</title>
        <authorList>
            <person name="Miyauchi S."/>
            <person name="Kiss E."/>
            <person name="Kuo A."/>
            <person name="Drula E."/>
            <person name="Kohler A."/>
            <person name="Sanchez-Garcia M."/>
            <person name="Morin E."/>
            <person name="Andreopoulos B."/>
            <person name="Barry K.W."/>
            <person name="Bonito G."/>
            <person name="Buee M."/>
            <person name="Carver A."/>
            <person name="Chen C."/>
            <person name="Cichocki N."/>
            <person name="Clum A."/>
            <person name="Culley D."/>
            <person name="Crous P.W."/>
            <person name="Fauchery L."/>
            <person name="Girlanda M."/>
            <person name="Hayes R.D."/>
            <person name="Keri Z."/>
            <person name="LaButti K."/>
            <person name="Lipzen A."/>
            <person name="Lombard V."/>
            <person name="Magnuson J."/>
            <person name="Maillard F."/>
            <person name="Murat C."/>
            <person name="Nolan M."/>
            <person name="Ohm R.A."/>
            <person name="Pangilinan J."/>
            <person name="Pereira M.F."/>
            <person name="Perotto S."/>
            <person name="Peter M."/>
            <person name="Pfister S."/>
            <person name="Riley R."/>
            <person name="Sitrit Y."/>
            <person name="Stielow J.B."/>
            <person name="Szollosi G."/>
            <person name="Zifcakova L."/>
            <person name="Stursova M."/>
            <person name="Spatafora J.W."/>
            <person name="Tedersoo L."/>
            <person name="Vaario L.M."/>
            <person name="Yamada A."/>
            <person name="Yan M."/>
            <person name="Wang P."/>
            <person name="Xu J."/>
            <person name="Bruns T."/>
            <person name="Baldrian P."/>
            <person name="Vilgalys R."/>
            <person name="Dunand C."/>
            <person name="Henrissat B."/>
            <person name="Grigoriev I.V."/>
            <person name="Hibbett D."/>
            <person name="Nagy L.G."/>
            <person name="Martin F.M."/>
        </authorList>
    </citation>
    <scope>NUCLEOTIDE SEQUENCE</scope>
    <source>
        <strain evidence="1">P2</strain>
    </source>
</reference>
<protein>
    <submittedName>
        <fullName evidence="1">Uncharacterized protein</fullName>
    </submittedName>
</protein>
<organism evidence="1 2">
    <name type="scientific">Thelephora ganbajun</name>
    <name type="common">Ganba fungus</name>
    <dbReference type="NCBI Taxonomy" id="370292"/>
    <lineage>
        <taxon>Eukaryota</taxon>
        <taxon>Fungi</taxon>
        <taxon>Dikarya</taxon>
        <taxon>Basidiomycota</taxon>
        <taxon>Agaricomycotina</taxon>
        <taxon>Agaricomycetes</taxon>
        <taxon>Thelephorales</taxon>
        <taxon>Thelephoraceae</taxon>
        <taxon>Thelephora</taxon>
    </lineage>
</organism>
<dbReference type="EMBL" id="MU118520">
    <property type="protein sequence ID" value="KAF9642347.1"/>
    <property type="molecule type" value="Genomic_DNA"/>
</dbReference>
<evidence type="ECO:0000313" key="1">
    <source>
        <dbReference type="EMBL" id="KAF9642347.1"/>
    </source>
</evidence>
<gene>
    <name evidence="1" type="ORF">BDM02DRAFT_3124634</name>
</gene>
<reference evidence="1" key="1">
    <citation type="submission" date="2019-10" db="EMBL/GenBank/DDBJ databases">
        <authorList>
            <consortium name="DOE Joint Genome Institute"/>
            <person name="Kuo A."/>
            <person name="Miyauchi S."/>
            <person name="Kiss E."/>
            <person name="Drula E."/>
            <person name="Kohler A."/>
            <person name="Sanchez-Garcia M."/>
            <person name="Andreopoulos B."/>
            <person name="Barry K.W."/>
            <person name="Bonito G."/>
            <person name="Buee M."/>
            <person name="Carver A."/>
            <person name="Chen C."/>
            <person name="Cichocki N."/>
            <person name="Clum A."/>
            <person name="Culley D."/>
            <person name="Crous P.W."/>
            <person name="Fauchery L."/>
            <person name="Girlanda M."/>
            <person name="Hayes R."/>
            <person name="Keri Z."/>
            <person name="Labutti K."/>
            <person name="Lipzen A."/>
            <person name="Lombard V."/>
            <person name="Magnuson J."/>
            <person name="Maillard F."/>
            <person name="Morin E."/>
            <person name="Murat C."/>
            <person name="Nolan M."/>
            <person name="Ohm R."/>
            <person name="Pangilinan J."/>
            <person name="Pereira M."/>
            <person name="Perotto S."/>
            <person name="Peter M."/>
            <person name="Riley R."/>
            <person name="Sitrit Y."/>
            <person name="Stielow B."/>
            <person name="Szollosi G."/>
            <person name="Zifcakova L."/>
            <person name="Stursova M."/>
            <person name="Spatafora J.W."/>
            <person name="Tedersoo L."/>
            <person name="Vaario L.-M."/>
            <person name="Yamada A."/>
            <person name="Yan M."/>
            <person name="Wang P."/>
            <person name="Xu J."/>
            <person name="Bruns T."/>
            <person name="Baldrian P."/>
            <person name="Vilgalys R."/>
            <person name="Henrissat B."/>
            <person name="Grigoriev I.V."/>
            <person name="Hibbett D."/>
            <person name="Nagy L.G."/>
            <person name="Martin F.M."/>
        </authorList>
    </citation>
    <scope>NUCLEOTIDE SEQUENCE</scope>
    <source>
        <strain evidence="1">P2</strain>
    </source>
</reference>
<sequence>MSNRPTLPPLRNPCSNPREQMTALRVNDTNDTYDSLDGVVLLLPQCIPSLHEPQLTTTRLSVGLVHGRRCRRAFDCA</sequence>
<comment type="caution">
    <text evidence="1">The sequence shown here is derived from an EMBL/GenBank/DDBJ whole genome shotgun (WGS) entry which is preliminary data.</text>
</comment>
<name>A0ACB6YYI0_THEGA</name>
<dbReference type="Proteomes" id="UP000886501">
    <property type="component" value="Unassembled WGS sequence"/>
</dbReference>
<accession>A0ACB6YYI0</accession>
<keyword evidence="2" id="KW-1185">Reference proteome</keyword>
<evidence type="ECO:0000313" key="2">
    <source>
        <dbReference type="Proteomes" id="UP000886501"/>
    </source>
</evidence>
<proteinExistence type="predicted"/>